<gene>
    <name evidence="2" type="ORF">PFISCL1PPCAC_26274</name>
    <name evidence="3" type="ORF">PFISCL1PPCAC_28311</name>
    <name evidence="4" type="ORF">PFISCL1PPCAC_28313</name>
    <name evidence="5" type="ORF">PFISCL1PPCAC_28314</name>
    <name evidence="6" type="ORF">PFISCL1PPCAC_28542</name>
    <name evidence="7" type="ORF">PFISCL1PPCAC_28544</name>
    <name evidence="8" type="ORF">PFISCL1PPCAC_28687</name>
    <name evidence="9" type="ORF">PFISCL1PPCAC_28689</name>
    <name evidence="10" type="ORF">PFISCL1PPCAC_29200</name>
    <name evidence="11" type="ORF">PFISCL1PPCAC_29216</name>
</gene>
<evidence type="ECO:0000313" key="5">
    <source>
        <dbReference type="EMBL" id="GMT37017.1"/>
    </source>
</evidence>
<proteinExistence type="predicted"/>
<evidence type="ECO:0000313" key="2">
    <source>
        <dbReference type="EMBL" id="GMT34977.1"/>
    </source>
</evidence>
<dbReference type="Proteomes" id="UP001432322">
    <property type="component" value="Unassembled WGS sequence"/>
</dbReference>
<organism evidence="2 12">
    <name type="scientific">Pristionchus fissidentatus</name>
    <dbReference type="NCBI Taxonomy" id="1538716"/>
    <lineage>
        <taxon>Eukaryota</taxon>
        <taxon>Metazoa</taxon>
        <taxon>Ecdysozoa</taxon>
        <taxon>Nematoda</taxon>
        <taxon>Chromadorea</taxon>
        <taxon>Rhabditida</taxon>
        <taxon>Rhabditina</taxon>
        <taxon>Diplogasteromorpha</taxon>
        <taxon>Diplogasteroidea</taxon>
        <taxon>Neodiplogasteridae</taxon>
        <taxon>Pristionchus</taxon>
    </lineage>
</organism>
<dbReference type="EMBL" id="BTSY01000080">
    <property type="protein sequence ID" value="GMT37247.1"/>
    <property type="molecule type" value="Genomic_DNA"/>
</dbReference>
<dbReference type="EMBL" id="BTSY01000121">
    <property type="protein sequence ID" value="GMT37392.1"/>
    <property type="molecule type" value="Genomic_DNA"/>
</dbReference>
<dbReference type="EMBL" id="BTSY01000121">
    <property type="protein sequence ID" value="GMT37390.1"/>
    <property type="molecule type" value="Genomic_DNA"/>
</dbReference>
<evidence type="ECO:0000313" key="8">
    <source>
        <dbReference type="EMBL" id="GMT37390.1"/>
    </source>
</evidence>
<dbReference type="EMBL" id="BTSY01000006">
    <property type="protein sequence ID" value="GMT34977.1"/>
    <property type="molecule type" value="Genomic_DNA"/>
</dbReference>
<protein>
    <submittedName>
        <fullName evidence="2">Uncharacterized protein</fullName>
    </submittedName>
</protein>
<feature type="compositionally biased region" description="Acidic residues" evidence="1">
    <location>
        <begin position="95"/>
        <end position="113"/>
    </location>
</feature>
<sequence length="282" mass="31659">VIIMADQRPSQSMIVKKEEVIEELLNGASPSDTPLFKPEGYDDWLRAQLGLLERGEIPLSAINLQQAFNILLLPEAPPRSMANSNHIPTDPPSEPSDDEGNSSDYWEDSSSDEGEGDFSCPGCCSCCTKVVRLQNKLKSTMAKLHEAKLKVKNHEFKSKKSITGKKRARAQIDDSDIDEEPELKKKFSMNPIPSSLQDEMLILAKNIHTDFPYLSLYGDIFARKLKEHSTFTKYSDTKIQKFWNSMGFNHEASVSFKRTHHLSKGVLSALKKNKVTPPCCAE</sequence>
<dbReference type="EMBL" id="BTSY01000011">
    <property type="protein sequence ID" value="GMT37016.1"/>
    <property type="molecule type" value="Genomic_DNA"/>
</dbReference>
<evidence type="ECO:0000313" key="7">
    <source>
        <dbReference type="EMBL" id="GMT37247.1"/>
    </source>
</evidence>
<accession>A0AAV5WYZ7</accession>
<evidence type="ECO:0000256" key="1">
    <source>
        <dbReference type="SAM" id="MobiDB-lite"/>
    </source>
</evidence>
<evidence type="ECO:0000313" key="6">
    <source>
        <dbReference type="EMBL" id="GMT37245.1"/>
    </source>
</evidence>
<evidence type="ECO:0000313" key="4">
    <source>
        <dbReference type="EMBL" id="GMT37016.1"/>
    </source>
</evidence>
<feature type="region of interest" description="Disordered" evidence="1">
    <location>
        <begin position="81"/>
        <end position="113"/>
    </location>
</feature>
<dbReference type="EMBL" id="BTSY01000340">
    <property type="protein sequence ID" value="GMT37919.1"/>
    <property type="molecule type" value="Genomic_DNA"/>
</dbReference>
<keyword evidence="12" id="KW-1185">Reference proteome</keyword>
<reference evidence="2" key="1">
    <citation type="submission" date="2023-10" db="EMBL/GenBank/DDBJ databases">
        <title>Genome assembly of Pristionchus species.</title>
        <authorList>
            <person name="Yoshida K."/>
            <person name="Sommer R.J."/>
        </authorList>
    </citation>
    <scope>NUCLEOTIDE SEQUENCE</scope>
    <source>
        <strain evidence="2">RS5133</strain>
    </source>
</reference>
<comment type="caution">
    <text evidence="2">The sequence shown here is derived from an EMBL/GenBank/DDBJ whole genome shotgun (WGS) entry which is preliminary data.</text>
</comment>
<evidence type="ECO:0000313" key="9">
    <source>
        <dbReference type="EMBL" id="GMT37392.1"/>
    </source>
</evidence>
<dbReference type="AlphaFoldDB" id="A0AAV5WYZ7"/>
<evidence type="ECO:0000313" key="11">
    <source>
        <dbReference type="EMBL" id="GMT37919.1"/>
    </source>
</evidence>
<evidence type="ECO:0000313" key="3">
    <source>
        <dbReference type="EMBL" id="GMT37014.1"/>
    </source>
</evidence>
<name>A0AAV5WYZ7_9BILA</name>
<dbReference type="EMBL" id="BTSY01000080">
    <property type="protein sequence ID" value="GMT37245.1"/>
    <property type="molecule type" value="Genomic_DNA"/>
</dbReference>
<feature type="non-terminal residue" evidence="2">
    <location>
        <position position="1"/>
    </location>
</feature>
<dbReference type="EMBL" id="BTSY01000011">
    <property type="protein sequence ID" value="GMT37014.1"/>
    <property type="molecule type" value="Genomic_DNA"/>
</dbReference>
<dbReference type="EMBL" id="BTSY01000328">
    <property type="protein sequence ID" value="GMT37903.1"/>
    <property type="molecule type" value="Genomic_DNA"/>
</dbReference>
<evidence type="ECO:0000313" key="10">
    <source>
        <dbReference type="EMBL" id="GMT37903.1"/>
    </source>
</evidence>
<dbReference type="EMBL" id="BTSY01000011">
    <property type="protein sequence ID" value="GMT37017.1"/>
    <property type="molecule type" value="Genomic_DNA"/>
</dbReference>
<evidence type="ECO:0000313" key="12">
    <source>
        <dbReference type="Proteomes" id="UP001432322"/>
    </source>
</evidence>